<dbReference type="PANTHER" id="PTHR31234:SF55">
    <property type="entry name" value="LATE EMBRYOGENESIS ABUNDANT (LEA) HYDROXYPROLINE-RICH GLYCOPROTEIN FAMILY"/>
    <property type="match status" value="1"/>
</dbReference>
<feature type="compositionally biased region" description="Pro residues" evidence="3">
    <location>
        <begin position="60"/>
        <end position="77"/>
    </location>
</feature>
<sequence length="304" mass="33415">MASSSDHHHGERPKPDEDEHQPKPNSPPDGNHNSASPPPPPSAGHQDATIPNNYRHQPQPGYPPPVMGYPTPYPPPQNINGGYPYGAPPPPGGYYPANNPHYYSSQAPPSPSSGFLRGILAGLIFLVVASCTITVITYVVLRPQIPEFHVTAFSVNNFNISNSVLMGSWDANVTVDNKNEKLKAYFERIQSYVYYQDPRSYLSWSTEPAFSLETKTSGVINVKMSMIDGEQPTSSELEEMNEERRKGTVIFALGFGLVGTFKSGWWTSHYGMRVYCHELAVGFAGASGTGILRDPNPRQCTVYV</sequence>
<evidence type="ECO:0000256" key="3">
    <source>
        <dbReference type="SAM" id="MobiDB-lite"/>
    </source>
</evidence>
<dbReference type="Proteomes" id="UP000827889">
    <property type="component" value="Chromosome 10"/>
</dbReference>
<accession>A0A8B8R5L9</accession>
<comment type="subcellular location">
    <subcellularLocation>
        <location evidence="1">Membrane</location>
    </subcellularLocation>
</comment>
<keyword evidence="4" id="KW-0812">Transmembrane</keyword>
<feature type="region of interest" description="Disordered" evidence="3">
    <location>
        <begin position="1"/>
        <end position="85"/>
    </location>
</feature>
<organism evidence="5 6">
    <name type="scientific">Rhodamnia argentea</name>
    <dbReference type="NCBI Taxonomy" id="178133"/>
    <lineage>
        <taxon>Eukaryota</taxon>
        <taxon>Viridiplantae</taxon>
        <taxon>Streptophyta</taxon>
        <taxon>Embryophyta</taxon>
        <taxon>Tracheophyta</taxon>
        <taxon>Spermatophyta</taxon>
        <taxon>Magnoliopsida</taxon>
        <taxon>eudicotyledons</taxon>
        <taxon>Gunneridae</taxon>
        <taxon>Pentapetalae</taxon>
        <taxon>rosids</taxon>
        <taxon>malvids</taxon>
        <taxon>Myrtales</taxon>
        <taxon>Myrtaceae</taxon>
        <taxon>Myrtoideae</taxon>
        <taxon>Myrteae</taxon>
        <taxon>Australasian group</taxon>
        <taxon>Rhodamnia</taxon>
    </lineage>
</organism>
<evidence type="ECO:0000256" key="1">
    <source>
        <dbReference type="ARBA" id="ARBA00004370"/>
    </source>
</evidence>
<keyword evidence="5" id="KW-1185">Reference proteome</keyword>
<feature type="transmembrane region" description="Helical" evidence="4">
    <location>
        <begin position="119"/>
        <end position="141"/>
    </location>
</feature>
<dbReference type="InterPro" id="IPR044839">
    <property type="entry name" value="NDR1-like"/>
</dbReference>
<evidence type="ECO:0000313" key="5">
    <source>
        <dbReference type="Proteomes" id="UP000827889"/>
    </source>
</evidence>
<protein>
    <submittedName>
        <fullName evidence="6">NDR1/HIN1-like protein 10</fullName>
    </submittedName>
</protein>
<dbReference type="RefSeq" id="XP_030553807.1">
    <property type="nucleotide sequence ID" value="XM_030697947.2"/>
</dbReference>
<keyword evidence="4" id="KW-1133">Transmembrane helix</keyword>
<keyword evidence="2 4" id="KW-0472">Membrane</keyword>
<name>A0A8B8R5L9_9MYRT</name>
<dbReference type="PANTHER" id="PTHR31234">
    <property type="entry name" value="LATE EMBRYOGENESIS ABUNDANT (LEA) HYDROXYPROLINE-RICH GLYCOPROTEIN FAMILY"/>
    <property type="match status" value="1"/>
</dbReference>
<evidence type="ECO:0000256" key="4">
    <source>
        <dbReference type="SAM" id="Phobius"/>
    </source>
</evidence>
<gene>
    <name evidence="6" type="primary">LOC115757636</name>
</gene>
<evidence type="ECO:0000313" key="6">
    <source>
        <dbReference type="RefSeq" id="XP_030553807.1"/>
    </source>
</evidence>
<proteinExistence type="predicted"/>
<dbReference type="GO" id="GO:0005886">
    <property type="term" value="C:plasma membrane"/>
    <property type="evidence" value="ECO:0007669"/>
    <property type="project" value="TreeGrafter"/>
</dbReference>
<dbReference type="KEGG" id="rarg:115757636"/>
<feature type="compositionally biased region" description="Basic and acidic residues" evidence="3">
    <location>
        <begin position="1"/>
        <end position="22"/>
    </location>
</feature>
<evidence type="ECO:0000256" key="2">
    <source>
        <dbReference type="ARBA" id="ARBA00023136"/>
    </source>
</evidence>
<dbReference type="GO" id="GO:0098542">
    <property type="term" value="P:defense response to other organism"/>
    <property type="evidence" value="ECO:0007669"/>
    <property type="project" value="InterPro"/>
</dbReference>
<dbReference type="OrthoDB" id="695142at2759"/>
<dbReference type="AlphaFoldDB" id="A0A8B8R5L9"/>
<dbReference type="GeneID" id="115757636"/>
<reference evidence="6" key="1">
    <citation type="submission" date="2025-08" db="UniProtKB">
        <authorList>
            <consortium name="RefSeq"/>
        </authorList>
    </citation>
    <scope>IDENTIFICATION</scope>
    <source>
        <tissue evidence="6">Leaf</tissue>
    </source>
</reference>